<dbReference type="RefSeq" id="WP_127151442.1">
    <property type="nucleotide sequence ID" value="NZ_CP029042.1"/>
</dbReference>
<dbReference type="EMBL" id="CP029042">
    <property type="protein sequence ID" value="AZS72293.1"/>
    <property type="molecule type" value="Genomic_DNA"/>
</dbReference>
<dbReference type="Proteomes" id="UP000275579">
    <property type="component" value="Chromosome"/>
</dbReference>
<organism evidence="1 2">
    <name type="scientific">Streptomyces lydicus</name>
    <dbReference type="NCBI Taxonomy" id="47763"/>
    <lineage>
        <taxon>Bacteria</taxon>
        <taxon>Bacillati</taxon>
        <taxon>Actinomycetota</taxon>
        <taxon>Actinomycetes</taxon>
        <taxon>Kitasatosporales</taxon>
        <taxon>Streptomycetaceae</taxon>
        <taxon>Streptomyces</taxon>
    </lineage>
</organism>
<proteinExistence type="predicted"/>
<dbReference type="Pfam" id="PF15594">
    <property type="entry name" value="Imm50"/>
    <property type="match status" value="1"/>
</dbReference>
<name>A0A3S9YBB5_9ACTN</name>
<evidence type="ECO:0000313" key="1">
    <source>
        <dbReference type="EMBL" id="AZS72293.1"/>
    </source>
</evidence>
<protein>
    <submittedName>
        <fullName evidence="1">Uncharacterized protein</fullName>
    </submittedName>
</protein>
<dbReference type="InterPro" id="IPR028957">
    <property type="entry name" value="Imm50"/>
</dbReference>
<sequence length="189" mass="20656">MSTSAPTARKEADRCQDARSTITTTQTLADSVENPQDLISLYGRVPSLDTVKIRSVHVSRLGPMVKLRVDLPTYPDAAPAQWNEFHCDTVQCQIEFVNVSNFRMRNSTLPSVADIAFSIDGGTAMVEIEGPGLSAAFNCLPFTLIGHIGAFKASNEGSDSGRHFYVRKIDARLFDSTPSLHQGAFYDSI</sequence>
<reference evidence="1 2" key="1">
    <citation type="submission" date="2018-04" db="EMBL/GenBank/DDBJ databases">
        <title>Complete genome sequences of Streptomyces lydicus strain WYEC and characterization of antagonistic properties of biological control agents.</title>
        <authorList>
            <person name="Mariita R.M."/>
            <person name="Sello J.K."/>
        </authorList>
    </citation>
    <scope>NUCLEOTIDE SEQUENCE [LARGE SCALE GENOMIC DNA]</scope>
    <source>
        <strain evidence="1 2">WYEC 108</strain>
    </source>
</reference>
<dbReference type="AlphaFoldDB" id="A0A3S9YBB5"/>
<accession>A0A3S9YBB5</accession>
<evidence type="ECO:0000313" key="2">
    <source>
        <dbReference type="Proteomes" id="UP000275579"/>
    </source>
</evidence>
<gene>
    <name evidence="1" type="ORF">DDE74_16175</name>
</gene>